<evidence type="ECO:0000313" key="2">
    <source>
        <dbReference type="EMBL" id="MDN4174735.1"/>
    </source>
</evidence>
<name>A0ABT8FJW6_9ACTN</name>
<dbReference type="InterPro" id="IPR058009">
    <property type="entry name" value="TTP_Phage_16"/>
</dbReference>
<dbReference type="EMBL" id="JAUHJQ010000008">
    <property type="protein sequence ID" value="MDN4174735.1"/>
    <property type="molecule type" value="Genomic_DNA"/>
</dbReference>
<organism evidence="2 3">
    <name type="scientific">Nocardioides oceani</name>
    <dbReference type="NCBI Taxonomy" id="3058369"/>
    <lineage>
        <taxon>Bacteria</taxon>
        <taxon>Bacillati</taxon>
        <taxon>Actinomycetota</taxon>
        <taxon>Actinomycetes</taxon>
        <taxon>Propionibacteriales</taxon>
        <taxon>Nocardioidaceae</taxon>
        <taxon>Nocardioides</taxon>
    </lineage>
</organism>
<keyword evidence="3" id="KW-1185">Reference proteome</keyword>
<proteinExistence type="predicted"/>
<dbReference type="RefSeq" id="WP_300953829.1">
    <property type="nucleotide sequence ID" value="NZ_JAUHJQ010000008.1"/>
</dbReference>
<sequence length="175" mass="19094">MTTIYEPDEVGVLGGTKIKVCAAIVDPAAPKLATEVNALTSHDVSLTFLQWNPTVTENTGTSPKAVGQKRQYPRPGQAQYAPIEVRYRCDPQADDDDPNNKAKAMLTEGTKQDVLVRKGPDAEDVPFAIGDRTETWRVLCGRQSVVPSGDDDFAVWVVVQMLYPIREEGHGVIVA</sequence>
<protein>
    <submittedName>
        <fullName evidence="2">Uncharacterized protein</fullName>
    </submittedName>
</protein>
<evidence type="ECO:0000313" key="3">
    <source>
        <dbReference type="Proteomes" id="UP001168620"/>
    </source>
</evidence>
<accession>A0ABT8FJW6</accession>
<feature type="region of interest" description="Disordered" evidence="1">
    <location>
        <begin position="54"/>
        <end position="76"/>
    </location>
</feature>
<evidence type="ECO:0000256" key="1">
    <source>
        <dbReference type="SAM" id="MobiDB-lite"/>
    </source>
</evidence>
<gene>
    <name evidence="2" type="ORF">QWY28_17370</name>
</gene>
<dbReference type="Proteomes" id="UP001168620">
    <property type="component" value="Unassembled WGS sequence"/>
</dbReference>
<dbReference type="Pfam" id="PF25595">
    <property type="entry name" value="Phage_TTP_16"/>
    <property type="match status" value="1"/>
</dbReference>
<reference evidence="2" key="1">
    <citation type="submission" date="2023-06" db="EMBL/GenBank/DDBJ databases">
        <title>Draft genome sequence of Nocardioides sp. SOB77.</title>
        <authorList>
            <person name="Zhang G."/>
        </authorList>
    </citation>
    <scope>NUCLEOTIDE SEQUENCE</scope>
    <source>
        <strain evidence="2">SOB77</strain>
    </source>
</reference>
<comment type="caution">
    <text evidence="2">The sequence shown here is derived from an EMBL/GenBank/DDBJ whole genome shotgun (WGS) entry which is preliminary data.</text>
</comment>